<dbReference type="SMART" id="SM00354">
    <property type="entry name" value="HTH_LACI"/>
    <property type="match status" value="1"/>
</dbReference>
<dbReference type="EMBL" id="POQS01000015">
    <property type="protein sequence ID" value="PND29904.1"/>
    <property type="molecule type" value="Genomic_DNA"/>
</dbReference>
<proteinExistence type="predicted"/>
<dbReference type="InterPro" id="IPR028082">
    <property type="entry name" value="Peripla_BP_I"/>
</dbReference>
<dbReference type="GO" id="GO:0003700">
    <property type="term" value="F:DNA-binding transcription factor activity"/>
    <property type="evidence" value="ECO:0007669"/>
    <property type="project" value="TreeGrafter"/>
</dbReference>
<name>A0A2N8K8X6_9BURK</name>
<dbReference type="InterPro" id="IPR000843">
    <property type="entry name" value="HTH_LacI"/>
</dbReference>
<accession>A0A2N8K8X6</accession>
<feature type="domain" description="HTH lacI-type" evidence="4">
    <location>
        <begin position="37"/>
        <end position="91"/>
    </location>
</feature>
<sequence length="362" mass="39004">MTQRPASLSAPTYDDVLRVQPHGRAAPARPALPARPPRIEEVARLAGVSPITVSRALRQPDKVAKEKRERILEVVAQTGYASNPHARALRSGQSSVVAAFVSNILSQQFALAVQGCAEVLEPQGYQLMVGQTSYSYAKETSMIASLRALRPAAVLFTGVIELEENRQSLHELGIPIMETWAYPRDPIDMLVGFSNYDGGVMAARHLAERGHRRVAFVARQGGRGELRRQGFRAAAAEYGLEVVAELAVDHAQTIADGRAAFARLAALGRPFDAVFCANDLLAVGALFEARDRGLAIPGEIAILGFGDTDIAGEIEPGLTTIGVDSRRLGVRAGELLLQRLNGQMPASRQEVFPLTLNLRAST</sequence>
<keyword evidence="6" id="KW-1185">Reference proteome</keyword>
<keyword evidence="2" id="KW-0238">DNA-binding</keyword>
<evidence type="ECO:0000256" key="2">
    <source>
        <dbReference type="ARBA" id="ARBA00023125"/>
    </source>
</evidence>
<evidence type="ECO:0000256" key="1">
    <source>
        <dbReference type="ARBA" id="ARBA00023015"/>
    </source>
</evidence>
<protein>
    <submittedName>
        <fullName evidence="5">Transcriptional regulator</fullName>
    </submittedName>
</protein>
<comment type="caution">
    <text evidence="5">The sequence shown here is derived from an EMBL/GenBank/DDBJ whole genome shotgun (WGS) entry which is preliminary data.</text>
</comment>
<dbReference type="PROSITE" id="PS50932">
    <property type="entry name" value="HTH_LACI_2"/>
    <property type="match status" value="1"/>
</dbReference>
<evidence type="ECO:0000259" key="4">
    <source>
        <dbReference type="PROSITE" id="PS50932"/>
    </source>
</evidence>
<dbReference type="InterPro" id="IPR046335">
    <property type="entry name" value="LacI/GalR-like_sensor"/>
</dbReference>
<dbReference type="GO" id="GO:0000976">
    <property type="term" value="F:transcription cis-regulatory region binding"/>
    <property type="evidence" value="ECO:0007669"/>
    <property type="project" value="TreeGrafter"/>
</dbReference>
<reference evidence="5 6" key="1">
    <citation type="submission" date="2018-01" db="EMBL/GenBank/DDBJ databases">
        <title>The draft genome of an aniline degradation strain ANB-1.</title>
        <authorList>
            <person name="Zhang L."/>
            <person name="Jiang J."/>
        </authorList>
    </citation>
    <scope>NUCLEOTIDE SEQUENCE [LARGE SCALE GENOMIC DNA]</scope>
    <source>
        <strain evidence="5 6">ANB-1</strain>
    </source>
</reference>
<evidence type="ECO:0000313" key="5">
    <source>
        <dbReference type="EMBL" id="PND29904.1"/>
    </source>
</evidence>
<dbReference type="PROSITE" id="PS00356">
    <property type="entry name" value="HTH_LACI_1"/>
    <property type="match status" value="1"/>
</dbReference>
<dbReference type="CDD" id="cd01392">
    <property type="entry name" value="HTH_LacI"/>
    <property type="match status" value="1"/>
</dbReference>
<dbReference type="Pfam" id="PF00356">
    <property type="entry name" value="LacI"/>
    <property type="match status" value="1"/>
</dbReference>
<dbReference type="Gene3D" id="1.10.260.40">
    <property type="entry name" value="lambda repressor-like DNA-binding domains"/>
    <property type="match status" value="1"/>
</dbReference>
<keyword evidence="3" id="KW-0804">Transcription</keyword>
<dbReference type="PANTHER" id="PTHR30146:SF33">
    <property type="entry name" value="TRANSCRIPTIONAL REGULATOR"/>
    <property type="match status" value="1"/>
</dbReference>
<evidence type="ECO:0000256" key="3">
    <source>
        <dbReference type="ARBA" id="ARBA00023163"/>
    </source>
</evidence>
<dbReference type="PANTHER" id="PTHR30146">
    <property type="entry name" value="LACI-RELATED TRANSCRIPTIONAL REPRESSOR"/>
    <property type="match status" value="1"/>
</dbReference>
<dbReference type="AlphaFoldDB" id="A0A2N8K8X6"/>
<evidence type="ECO:0000313" key="6">
    <source>
        <dbReference type="Proteomes" id="UP000235994"/>
    </source>
</evidence>
<keyword evidence="1" id="KW-0805">Transcription regulation</keyword>
<gene>
    <name evidence="5" type="ORF">C1I89_32295</name>
</gene>
<dbReference type="CDD" id="cd01575">
    <property type="entry name" value="PBP1_GntR"/>
    <property type="match status" value="1"/>
</dbReference>
<organism evidence="5 6">
    <name type="scientific">Achromobacter pulmonis</name>
    <dbReference type="NCBI Taxonomy" id="1389932"/>
    <lineage>
        <taxon>Bacteria</taxon>
        <taxon>Pseudomonadati</taxon>
        <taxon>Pseudomonadota</taxon>
        <taxon>Betaproteobacteria</taxon>
        <taxon>Burkholderiales</taxon>
        <taxon>Alcaligenaceae</taxon>
        <taxon>Achromobacter</taxon>
    </lineage>
</organism>
<dbReference type="Pfam" id="PF13377">
    <property type="entry name" value="Peripla_BP_3"/>
    <property type="match status" value="1"/>
</dbReference>
<dbReference type="RefSeq" id="WP_102776258.1">
    <property type="nucleotide sequence ID" value="NZ_POQS01000015.1"/>
</dbReference>
<dbReference type="Gene3D" id="3.40.50.2300">
    <property type="match status" value="2"/>
</dbReference>
<dbReference type="SUPFAM" id="SSF47413">
    <property type="entry name" value="lambda repressor-like DNA-binding domains"/>
    <property type="match status" value="1"/>
</dbReference>
<dbReference type="InterPro" id="IPR010982">
    <property type="entry name" value="Lambda_DNA-bd_dom_sf"/>
</dbReference>
<dbReference type="SUPFAM" id="SSF53822">
    <property type="entry name" value="Periplasmic binding protein-like I"/>
    <property type="match status" value="1"/>
</dbReference>
<dbReference type="Proteomes" id="UP000235994">
    <property type="component" value="Unassembled WGS sequence"/>
</dbReference>